<accession>A0A8H3DYN6</accession>
<evidence type="ECO:0000313" key="3">
    <source>
        <dbReference type="Proteomes" id="UP000663827"/>
    </source>
</evidence>
<feature type="non-terminal residue" evidence="2">
    <location>
        <position position="1"/>
    </location>
</feature>
<dbReference type="Proteomes" id="UP000663827">
    <property type="component" value="Unassembled WGS sequence"/>
</dbReference>
<evidence type="ECO:0000256" key="1">
    <source>
        <dbReference type="SAM" id="MobiDB-lite"/>
    </source>
</evidence>
<name>A0A8H3DYN6_9AGAM</name>
<feature type="region of interest" description="Disordered" evidence="1">
    <location>
        <begin position="40"/>
        <end position="66"/>
    </location>
</feature>
<feature type="compositionally biased region" description="Basic residues" evidence="1">
    <location>
        <begin position="44"/>
        <end position="60"/>
    </location>
</feature>
<dbReference type="EMBL" id="CAJNJQ010001725">
    <property type="protein sequence ID" value="CAE7147111.1"/>
    <property type="molecule type" value="Genomic_DNA"/>
</dbReference>
<sequence length="123" mass="13738">MNTIPFTTTELSSPTTPLTPSYSDALRYLAEVAAAQEWTDAMHSPKHLPARRRRHSRKASRAAGPPGLPIEIKELVAFKCEPWAHTKSIDVQPQSPAVELGKLVDQVFAEEEENDDDEWIYGP</sequence>
<protein>
    <submittedName>
        <fullName evidence="2">Uncharacterized protein</fullName>
    </submittedName>
</protein>
<reference evidence="2" key="1">
    <citation type="submission" date="2021-01" db="EMBL/GenBank/DDBJ databases">
        <authorList>
            <person name="Kaushik A."/>
        </authorList>
    </citation>
    <scope>NUCLEOTIDE SEQUENCE</scope>
    <source>
        <strain evidence="2">AG5</strain>
    </source>
</reference>
<evidence type="ECO:0000313" key="2">
    <source>
        <dbReference type="EMBL" id="CAE7147111.1"/>
    </source>
</evidence>
<gene>
    <name evidence="2" type="ORF">RDB_LOCUS84515</name>
</gene>
<dbReference type="AlphaFoldDB" id="A0A8H3DYN6"/>
<organism evidence="2 3">
    <name type="scientific">Rhizoctonia solani</name>
    <dbReference type="NCBI Taxonomy" id="456999"/>
    <lineage>
        <taxon>Eukaryota</taxon>
        <taxon>Fungi</taxon>
        <taxon>Dikarya</taxon>
        <taxon>Basidiomycota</taxon>
        <taxon>Agaricomycotina</taxon>
        <taxon>Agaricomycetes</taxon>
        <taxon>Cantharellales</taxon>
        <taxon>Ceratobasidiaceae</taxon>
        <taxon>Rhizoctonia</taxon>
    </lineage>
</organism>
<comment type="caution">
    <text evidence="2">The sequence shown here is derived from an EMBL/GenBank/DDBJ whole genome shotgun (WGS) entry which is preliminary data.</text>
</comment>
<proteinExistence type="predicted"/>